<comment type="similarity">
    <text evidence="2">Belongs to the endoribonuclease YbeY family.</text>
</comment>
<dbReference type="PANTHER" id="PTHR46986:SF1">
    <property type="entry name" value="ENDORIBONUCLEASE YBEY, CHLOROPLASTIC"/>
    <property type="match status" value="1"/>
</dbReference>
<keyword evidence="6" id="KW-0378">Hydrolase</keyword>
<comment type="cofactor">
    <cofactor evidence="1">
        <name>Zn(2+)</name>
        <dbReference type="ChEBI" id="CHEBI:29105"/>
    </cofactor>
</comment>
<dbReference type="Pfam" id="PF02130">
    <property type="entry name" value="YbeY"/>
    <property type="match status" value="1"/>
</dbReference>
<evidence type="ECO:0000313" key="8">
    <source>
        <dbReference type="EMBL" id="OGG14594.1"/>
    </source>
</evidence>
<dbReference type="GO" id="GO:0006364">
    <property type="term" value="P:rRNA processing"/>
    <property type="evidence" value="ECO:0007669"/>
    <property type="project" value="InterPro"/>
</dbReference>
<evidence type="ECO:0000256" key="7">
    <source>
        <dbReference type="ARBA" id="ARBA00022833"/>
    </source>
</evidence>
<dbReference type="GO" id="GO:0004519">
    <property type="term" value="F:endonuclease activity"/>
    <property type="evidence" value="ECO:0007669"/>
    <property type="project" value="UniProtKB-KW"/>
</dbReference>
<dbReference type="SUPFAM" id="SSF55486">
    <property type="entry name" value="Metalloproteases ('zincins'), catalytic domain"/>
    <property type="match status" value="1"/>
</dbReference>
<dbReference type="InterPro" id="IPR002036">
    <property type="entry name" value="YbeY"/>
</dbReference>
<evidence type="ECO:0000256" key="3">
    <source>
        <dbReference type="ARBA" id="ARBA00022722"/>
    </source>
</evidence>
<evidence type="ECO:0000256" key="2">
    <source>
        <dbReference type="ARBA" id="ARBA00010875"/>
    </source>
</evidence>
<organism evidence="8 9">
    <name type="scientific">Candidatus Gottesmanbacteria bacterium RIFCSPHIGHO2_01_FULL_39_10</name>
    <dbReference type="NCBI Taxonomy" id="1798375"/>
    <lineage>
        <taxon>Bacteria</taxon>
        <taxon>Candidatus Gottesmaniibacteriota</taxon>
    </lineage>
</organism>
<dbReference type="GO" id="GO:0046872">
    <property type="term" value="F:metal ion binding"/>
    <property type="evidence" value="ECO:0007669"/>
    <property type="project" value="UniProtKB-KW"/>
</dbReference>
<dbReference type="PANTHER" id="PTHR46986">
    <property type="entry name" value="ENDORIBONUCLEASE YBEY, CHLOROPLASTIC"/>
    <property type="match status" value="1"/>
</dbReference>
<dbReference type="NCBIfam" id="TIGR00043">
    <property type="entry name" value="rRNA maturation RNase YbeY"/>
    <property type="match status" value="1"/>
</dbReference>
<comment type="caution">
    <text evidence="8">The sequence shown here is derived from an EMBL/GenBank/DDBJ whole genome shotgun (WGS) entry which is preliminary data.</text>
</comment>
<evidence type="ECO:0000256" key="1">
    <source>
        <dbReference type="ARBA" id="ARBA00001947"/>
    </source>
</evidence>
<dbReference type="STRING" id="1798375.A2773_02290"/>
<proteinExistence type="inferred from homology"/>
<evidence type="ECO:0000256" key="5">
    <source>
        <dbReference type="ARBA" id="ARBA00022759"/>
    </source>
</evidence>
<keyword evidence="5" id="KW-0255">Endonuclease</keyword>
<accession>A0A1F5ZQJ4</accession>
<evidence type="ECO:0000313" key="9">
    <source>
        <dbReference type="Proteomes" id="UP000177383"/>
    </source>
</evidence>
<protein>
    <submittedName>
        <fullName evidence="8">rRNA maturation RNase YbeY</fullName>
    </submittedName>
</protein>
<dbReference type="Proteomes" id="UP000177383">
    <property type="component" value="Unassembled WGS sequence"/>
</dbReference>
<evidence type="ECO:0000256" key="6">
    <source>
        <dbReference type="ARBA" id="ARBA00022801"/>
    </source>
</evidence>
<keyword evidence="4" id="KW-0479">Metal-binding</keyword>
<keyword evidence="3" id="KW-0540">Nuclease</keyword>
<sequence>MVNVLIKSESRYPVSRKTIKETVERVLVEKKIKRDLEVSVNIAGDRLMRGLNKKYRNLDETTDVLSFSLSESRENSQFVDAPDNILRLGDIIVSYPQAVVEAMDEEKLVDVKIGELVEHGLLHLLGEHHE</sequence>
<dbReference type="Gene3D" id="3.40.390.30">
    <property type="entry name" value="Metalloproteases ('zincins'), catalytic domain"/>
    <property type="match status" value="1"/>
</dbReference>
<dbReference type="InterPro" id="IPR023091">
    <property type="entry name" value="MetalPrtase_cat_dom_sf_prd"/>
</dbReference>
<keyword evidence="7" id="KW-0862">Zinc</keyword>
<reference evidence="8 9" key="1">
    <citation type="journal article" date="2016" name="Nat. Commun.">
        <title>Thousands of microbial genomes shed light on interconnected biogeochemical processes in an aquifer system.</title>
        <authorList>
            <person name="Anantharaman K."/>
            <person name="Brown C.T."/>
            <person name="Hug L.A."/>
            <person name="Sharon I."/>
            <person name="Castelle C.J."/>
            <person name="Probst A.J."/>
            <person name="Thomas B.C."/>
            <person name="Singh A."/>
            <person name="Wilkins M.J."/>
            <person name="Karaoz U."/>
            <person name="Brodie E.L."/>
            <person name="Williams K.H."/>
            <person name="Hubbard S.S."/>
            <person name="Banfield J.F."/>
        </authorList>
    </citation>
    <scope>NUCLEOTIDE SEQUENCE [LARGE SCALE GENOMIC DNA]</scope>
</reference>
<evidence type="ECO:0000256" key="4">
    <source>
        <dbReference type="ARBA" id="ARBA00022723"/>
    </source>
</evidence>
<dbReference type="EMBL" id="MFJE01000013">
    <property type="protein sequence ID" value="OGG14594.1"/>
    <property type="molecule type" value="Genomic_DNA"/>
</dbReference>
<name>A0A1F5ZQJ4_9BACT</name>
<dbReference type="AlphaFoldDB" id="A0A1F5ZQJ4"/>
<gene>
    <name evidence="8" type="ORF">A2773_02290</name>
</gene>
<dbReference type="GO" id="GO:0004222">
    <property type="term" value="F:metalloendopeptidase activity"/>
    <property type="evidence" value="ECO:0007669"/>
    <property type="project" value="InterPro"/>
</dbReference>